<proteinExistence type="predicted"/>
<dbReference type="AlphaFoldDB" id="A0AA96WDM2"/>
<name>A0AA96WDM2_9CYAN</name>
<dbReference type="EMBL" id="CP053586">
    <property type="protein sequence ID" value="WNZ23173.1"/>
    <property type="molecule type" value="Genomic_DNA"/>
</dbReference>
<dbReference type="RefSeq" id="WP_316434773.1">
    <property type="nucleotide sequence ID" value="NZ_CP053586.1"/>
</dbReference>
<organism evidence="2">
    <name type="scientific">Leptolyngbya sp. NK1-12</name>
    <dbReference type="NCBI Taxonomy" id="2547451"/>
    <lineage>
        <taxon>Bacteria</taxon>
        <taxon>Bacillati</taxon>
        <taxon>Cyanobacteriota</taxon>
        <taxon>Cyanophyceae</taxon>
        <taxon>Leptolyngbyales</taxon>
        <taxon>Leptolyngbyaceae</taxon>
        <taxon>Leptolyngbya group</taxon>
        <taxon>Leptolyngbya</taxon>
    </lineage>
</organism>
<evidence type="ECO:0000313" key="2">
    <source>
        <dbReference type="EMBL" id="WNZ23173.1"/>
    </source>
</evidence>
<accession>A0AA96WDM2</accession>
<gene>
    <name evidence="2" type="ORF">HJG54_10115</name>
</gene>
<reference evidence="2" key="1">
    <citation type="submission" date="2020-05" db="EMBL/GenBank/DDBJ databases">
        <authorList>
            <person name="Zhu T."/>
            <person name="Keshari N."/>
            <person name="Lu X."/>
        </authorList>
    </citation>
    <scope>NUCLEOTIDE SEQUENCE</scope>
    <source>
        <strain evidence="2">NK1-12</strain>
    </source>
</reference>
<sequence length="334" mass="37246">MQPDTEQLLSTIQSLITSEMGWQLSFPGHEDGGELEPFIWNAGEQGELTPLNLVRSEGWLQAMAPTAVLDSWLALERAGSVNGETWLVPDRDAAELLLDSATYAEREQLYQTLLEQLQTQLQDLQGWQLSYDADYALTLLTGEAEKQWIGLAPSVPHATQIDDHAPIQMAVLSPSEPQPILAAANSLESPIQATLDRLDPIQLYGYYGGGYNQTHNHRLQLVIEPTLDQVIEQVMLKTGLLQIGSLTAFQPTVHDSPDPCFEQLTQFLHALSEQRVYRFSFWSSEHFYLFGQPTIDSSGTAPLQPSSEHDPSKRSPKTATWAGVVLRSRFTYNP</sequence>
<evidence type="ECO:0000256" key="1">
    <source>
        <dbReference type="SAM" id="MobiDB-lite"/>
    </source>
</evidence>
<protein>
    <submittedName>
        <fullName evidence="2">Uncharacterized protein</fullName>
    </submittedName>
</protein>
<feature type="region of interest" description="Disordered" evidence="1">
    <location>
        <begin position="299"/>
        <end position="320"/>
    </location>
</feature>